<feature type="region of interest" description="Disordered" evidence="1">
    <location>
        <begin position="1"/>
        <end position="75"/>
    </location>
</feature>
<evidence type="ECO:0000313" key="3">
    <source>
        <dbReference type="Proteomes" id="UP000823775"/>
    </source>
</evidence>
<dbReference type="EMBL" id="JACEIK010002180">
    <property type="protein sequence ID" value="MCD9559625.1"/>
    <property type="molecule type" value="Genomic_DNA"/>
</dbReference>
<sequence length="75" mass="8281">MMESSVDDDRKSEDETGAWRWRTGGQMTSESVTTLDGWTAGPERWPMGSWGNGGADGDGRSAKRRRGCRLVSGDW</sequence>
<dbReference type="Proteomes" id="UP000823775">
    <property type="component" value="Unassembled WGS sequence"/>
</dbReference>
<evidence type="ECO:0000313" key="2">
    <source>
        <dbReference type="EMBL" id="MCD9559625.1"/>
    </source>
</evidence>
<feature type="compositionally biased region" description="Polar residues" evidence="1">
    <location>
        <begin position="25"/>
        <end position="36"/>
    </location>
</feature>
<reference evidence="2 3" key="1">
    <citation type="journal article" date="2021" name="BMC Genomics">
        <title>Datura genome reveals duplications of psychoactive alkaloid biosynthetic genes and high mutation rate following tissue culture.</title>
        <authorList>
            <person name="Rajewski A."/>
            <person name="Carter-House D."/>
            <person name="Stajich J."/>
            <person name="Litt A."/>
        </authorList>
    </citation>
    <scope>NUCLEOTIDE SEQUENCE [LARGE SCALE GENOMIC DNA]</scope>
    <source>
        <strain evidence="2">AR-01</strain>
    </source>
</reference>
<keyword evidence="3" id="KW-1185">Reference proteome</keyword>
<accession>A0ABS8UNE3</accession>
<organism evidence="2 3">
    <name type="scientific">Datura stramonium</name>
    <name type="common">Jimsonweed</name>
    <name type="synonym">Common thornapple</name>
    <dbReference type="NCBI Taxonomy" id="4076"/>
    <lineage>
        <taxon>Eukaryota</taxon>
        <taxon>Viridiplantae</taxon>
        <taxon>Streptophyta</taxon>
        <taxon>Embryophyta</taxon>
        <taxon>Tracheophyta</taxon>
        <taxon>Spermatophyta</taxon>
        <taxon>Magnoliopsida</taxon>
        <taxon>eudicotyledons</taxon>
        <taxon>Gunneridae</taxon>
        <taxon>Pentapetalae</taxon>
        <taxon>asterids</taxon>
        <taxon>lamiids</taxon>
        <taxon>Solanales</taxon>
        <taxon>Solanaceae</taxon>
        <taxon>Solanoideae</taxon>
        <taxon>Datureae</taxon>
        <taxon>Datura</taxon>
    </lineage>
</organism>
<evidence type="ECO:0000256" key="1">
    <source>
        <dbReference type="SAM" id="MobiDB-lite"/>
    </source>
</evidence>
<name>A0ABS8UNE3_DATST</name>
<gene>
    <name evidence="2" type="ORF">HAX54_017756</name>
</gene>
<proteinExistence type="predicted"/>
<comment type="caution">
    <text evidence="2">The sequence shown here is derived from an EMBL/GenBank/DDBJ whole genome shotgun (WGS) entry which is preliminary data.</text>
</comment>
<protein>
    <submittedName>
        <fullName evidence="2">Uncharacterized protein</fullName>
    </submittedName>
</protein>